<feature type="compositionally biased region" description="Polar residues" evidence="1">
    <location>
        <begin position="31"/>
        <end position="51"/>
    </location>
</feature>
<feature type="compositionally biased region" description="Basic and acidic residues" evidence="1">
    <location>
        <begin position="187"/>
        <end position="202"/>
    </location>
</feature>
<dbReference type="Gene3D" id="3.60.10.10">
    <property type="entry name" value="Endonuclease/exonuclease/phosphatase"/>
    <property type="match status" value="1"/>
</dbReference>
<evidence type="ECO:0000313" key="3">
    <source>
        <dbReference type="EMBL" id="VFQ86926.1"/>
    </source>
</evidence>
<reference evidence="3 4" key="1">
    <citation type="submission" date="2018-04" db="EMBL/GenBank/DDBJ databases">
        <authorList>
            <person name="Vogel A."/>
        </authorList>
    </citation>
    <scope>NUCLEOTIDE SEQUENCE [LARGE SCALE GENOMIC DNA]</scope>
</reference>
<dbReference type="OrthoDB" id="1306348at2759"/>
<dbReference type="SUPFAM" id="SSF56219">
    <property type="entry name" value="DNase I-like"/>
    <property type="match status" value="1"/>
</dbReference>
<name>A0A484MG12_9ASTE</name>
<dbReference type="InterPro" id="IPR005135">
    <property type="entry name" value="Endo/exonuclease/phosphatase"/>
</dbReference>
<sequence length="880" mass="99657">MAEETPPPLNDPAGLDMLEPSAKKTKITEGALSTPQPTPSVERSMSTDMNQNVGISYRTALTGETGNERSGEFEIEMTSDDEDVGFDEEEDAECPVIRLTKEEKARLRSPWRQTLIIKNTEANKDTGETGNDISIMEGATANGRIGSQKGVEQTSRSEGLIRPEVVENYGAWMVASRQRRRVINNQGKRDQREAKHGKEFQQPKKGSVPGYQQDRGTRFQVLTENNPYMEIQDLDNVELTSENRQPVSRDAYESTPGRNQSQGNRGKRPAVQVNERQIEGNNNHGKHKERQAHAGKSRDREEGSESGSRNRAAESEEHVGFQGNKQGVMNVQRIPNDSFGNNIEDAIQIIIWNCQGAASKGFLRAAKWFIQSHKPDISCLLETKTSGMNANKVCQSLDFDNWNRIEAVGFSRGIWTLWNNSVEVTISATNPQFMVMEVRLDSRNKFSLAVVYASPTRHLRRKLWSALRRDKVGIITPWITAGDFNSVMHRDEVSNPDQFDYHRCSNFNEWIFDEGLLDMGFSGQCFTWKRGNEGTTFKGARLDRALCSIDWLDKNIDTDVRHLTAINSDHCPLLLSFGNIRTTRRTGFKYQGAWASHTNFMNVINKTWDPNCTVQANSKNMAAAFDNWNRDTFGNIYQRKKTLTRRLEGVQEARGISELANIPRSYDLGKYLGVPSIHGRVTNDMFGAILDRLDAKLEGWRTKLLTMAGRRILAQSALTTIPYYVMQSTMLPTGVLEAIDRKVRGFLWGSTRKGGKNIFGYRKGASNAWRGIMTVMPMIEAGIHCRVHNGQMTRFWLDTWIGEKPLCDLVQDFGTRHDPHATVAELWNGSRGWNWEKIPNLPPNIISFMQCQVMELDTNTPDEFYWKHDPTGVWVLGRGQ</sequence>
<dbReference type="PANTHER" id="PTHR35218">
    <property type="entry name" value="RNASE H DOMAIN-CONTAINING PROTEIN"/>
    <property type="match status" value="1"/>
</dbReference>
<gene>
    <name evidence="3" type="ORF">CCAM_LOCUS28702</name>
</gene>
<dbReference type="AlphaFoldDB" id="A0A484MG12"/>
<feature type="compositionally biased region" description="Pro residues" evidence="1">
    <location>
        <begin position="1"/>
        <end position="10"/>
    </location>
</feature>
<keyword evidence="4" id="KW-1185">Reference proteome</keyword>
<evidence type="ECO:0000256" key="1">
    <source>
        <dbReference type="SAM" id="MobiDB-lite"/>
    </source>
</evidence>
<feature type="compositionally biased region" description="Basic residues" evidence="1">
    <location>
        <begin position="284"/>
        <end position="295"/>
    </location>
</feature>
<dbReference type="PANTHER" id="PTHR35218:SF9">
    <property type="entry name" value="ENDONUCLEASE_EXONUCLEASE_PHOSPHATASE DOMAIN-CONTAINING PROTEIN"/>
    <property type="match status" value="1"/>
</dbReference>
<proteinExistence type="predicted"/>
<feature type="region of interest" description="Disordered" evidence="1">
    <location>
        <begin position="1"/>
        <end position="51"/>
    </location>
</feature>
<evidence type="ECO:0000259" key="2">
    <source>
        <dbReference type="Pfam" id="PF03372"/>
    </source>
</evidence>
<dbReference type="Pfam" id="PF03372">
    <property type="entry name" value="Exo_endo_phos"/>
    <property type="match status" value="1"/>
</dbReference>
<accession>A0A484MG12</accession>
<protein>
    <recommendedName>
        <fullName evidence="2">Endonuclease/exonuclease/phosphatase domain-containing protein</fullName>
    </recommendedName>
</protein>
<dbReference type="Proteomes" id="UP000595140">
    <property type="component" value="Unassembled WGS sequence"/>
</dbReference>
<dbReference type="GO" id="GO:0003824">
    <property type="term" value="F:catalytic activity"/>
    <property type="evidence" value="ECO:0007669"/>
    <property type="project" value="InterPro"/>
</dbReference>
<feature type="domain" description="Endonuclease/exonuclease/phosphatase" evidence="2">
    <location>
        <begin position="352"/>
        <end position="554"/>
    </location>
</feature>
<dbReference type="InterPro" id="IPR036691">
    <property type="entry name" value="Endo/exonu/phosph_ase_sf"/>
</dbReference>
<feature type="region of interest" description="Disordered" evidence="1">
    <location>
        <begin position="185"/>
        <end position="215"/>
    </location>
</feature>
<feature type="region of interest" description="Disordered" evidence="1">
    <location>
        <begin position="230"/>
        <end position="324"/>
    </location>
</feature>
<organism evidence="3 4">
    <name type="scientific">Cuscuta campestris</name>
    <dbReference type="NCBI Taxonomy" id="132261"/>
    <lineage>
        <taxon>Eukaryota</taxon>
        <taxon>Viridiplantae</taxon>
        <taxon>Streptophyta</taxon>
        <taxon>Embryophyta</taxon>
        <taxon>Tracheophyta</taxon>
        <taxon>Spermatophyta</taxon>
        <taxon>Magnoliopsida</taxon>
        <taxon>eudicotyledons</taxon>
        <taxon>Gunneridae</taxon>
        <taxon>Pentapetalae</taxon>
        <taxon>asterids</taxon>
        <taxon>lamiids</taxon>
        <taxon>Solanales</taxon>
        <taxon>Convolvulaceae</taxon>
        <taxon>Cuscuteae</taxon>
        <taxon>Cuscuta</taxon>
        <taxon>Cuscuta subgen. Grammica</taxon>
        <taxon>Cuscuta sect. Cleistogrammica</taxon>
    </lineage>
</organism>
<dbReference type="EMBL" id="OOIL02003267">
    <property type="protein sequence ID" value="VFQ86926.1"/>
    <property type="molecule type" value="Genomic_DNA"/>
</dbReference>
<evidence type="ECO:0000313" key="4">
    <source>
        <dbReference type="Proteomes" id="UP000595140"/>
    </source>
</evidence>